<keyword evidence="8" id="KW-1185">Reference proteome</keyword>
<keyword evidence="4 5" id="KW-0103">Bromodomain</keyword>
<dbReference type="Gene3D" id="1.20.920.10">
    <property type="entry name" value="Bromodomain-like"/>
    <property type="match status" value="1"/>
</dbReference>
<dbReference type="PANTHER" id="PTHR46453">
    <property type="entry name" value="PROTEIN KINASE C-BINDING PROTEIN 1"/>
    <property type="match status" value="1"/>
</dbReference>
<keyword evidence="1" id="KW-0479">Metal-binding</keyword>
<reference evidence="7 8" key="1">
    <citation type="submission" date="2021-06" db="EMBL/GenBank/DDBJ databases">
        <authorList>
            <person name="Palmer J.M."/>
        </authorList>
    </citation>
    <scope>NUCLEOTIDE SEQUENCE [LARGE SCALE GENOMIC DNA]</scope>
    <source>
        <strain evidence="7 8">GA_2019</strain>
        <tissue evidence="7">Muscle</tissue>
    </source>
</reference>
<evidence type="ECO:0000256" key="1">
    <source>
        <dbReference type="ARBA" id="ARBA00022723"/>
    </source>
</evidence>
<dbReference type="SMART" id="SM00297">
    <property type="entry name" value="BROMO"/>
    <property type="match status" value="1"/>
</dbReference>
<dbReference type="Proteomes" id="UP001476798">
    <property type="component" value="Unassembled WGS sequence"/>
</dbReference>
<keyword evidence="2" id="KW-0863">Zinc-finger</keyword>
<evidence type="ECO:0000256" key="3">
    <source>
        <dbReference type="ARBA" id="ARBA00022833"/>
    </source>
</evidence>
<evidence type="ECO:0000259" key="6">
    <source>
        <dbReference type="PROSITE" id="PS50014"/>
    </source>
</evidence>
<comment type="caution">
    <text evidence="7">The sequence shown here is derived from an EMBL/GenBank/DDBJ whole genome shotgun (WGS) entry which is preliminary data.</text>
</comment>
<organism evidence="7 8">
    <name type="scientific">Goodea atripinnis</name>
    <dbReference type="NCBI Taxonomy" id="208336"/>
    <lineage>
        <taxon>Eukaryota</taxon>
        <taxon>Metazoa</taxon>
        <taxon>Chordata</taxon>
        <taxon>Craniata</taxon>
        <taxon>Vertebrata</taxon>
        <taxon>Euteleostomi</taxon>
        <taxon>Actinopterygii</taxon>
        <taxon>Neopterygii</taxon>
        <taxon>Teleostei</taxon>
        <taxon>Neoteleostei</taxon>
        <taxon>Acanthomorphata</taxon>
        <taxon>Ovalentaria</taxon>
        <taxon>Atherinomorphae</taxon>
        <taxon>Cyprinodontiformes</taxon>
        <taxon>Goodeidae</taxon>
        <taxon>Goodea</taxon>
    </lineage>
</organism>
<dbReference type="InterPro" id="IPR036427">
    <property type="entry name" value="Bromodomain-like_sf"/>
</dbReference>
<keyword evidence="3" id="KW-0862">Zinc</keyword>
<name>A0ABV0PR13_9TELE</name>
<dbReference type="CDD" id="cd05508">
    <property type="entry name" value="Bromo_RACK7"/>
    <property type="match status" value="1"/>
</dbReference>
<evidence type="ECO:0000313" key="8">
    <source>
        <dbReference type="Proteomes" id="UP001476798"/>
    </source>
</evidence>
<dbReference type="PANTHER" id="PTHR46453:SF5">
    <property type="entry name" value="PROTEIN KINASE C-BINDING PROTEIN 1 ISOFORM X1"/>
    <property type="match status" value="1"/>
</dbReference>
<dbReference type="Pfam" id="PF00439">
    <property type="entry name" value="Bromodomain"/>
    <property type="match status" value="1"/>
</dbReference>
<proteinExistence type="predicted"/>
<evidence type="ECO:0000256" key="2">
    <source>
        <dbReference type="ARBA" id="ARBA00022771"/>
    </source>
</evidence>
<dbReference type="PROSITE" id="PS50014">
    <property type="entry name" value="BROMODOMAIN_2"/>
    <property type="match status" value="1"/>
</dbReference>
<evidence type="ECO:0000256" key="4">
    <source>
        <dbReference type="ARBA" id="ARBA00023117"/>
    </source>
</evidence>
<protein>
    <recommendedName>
        <fullName evidence="6">Bromo domain-containing protein</fullName>
    </recommendedName>
</protein>
<sequence>MVPFTTRSSRHSPQTLLMLYRRTAGTTFTAGCATARARCSAVSSAPGSYSEDTAATLTLFQDHPRLSSRSPHAASSQRKTFNWTEPFQKPVSLEQHPDYAEYIFHPMDLCTLEKNIKKKMYGCTEAFLADVKWILHNCIIYNGGNHKLTATAKVIVKICEHEINEIEVCPECYLSTCQKRENWFCEPCVSQLSYLMFYDSILLLIHSEKNI</sequence>
<dbReference type="InterPro" id="IPR001487">
    <property type="entry name" value="Bromodomain"/>
</dbReference>
<evidence type="ECO:0000256" key="5">
    <source>
        <dbReference type="PROSITE-ProRule" id="PRU00035"/>
    </source>
</evidence>
<accession>A0ABV0PR13</accession>
<dbReference type="EMBL" id="JAHRIO010082439">
    <property type="protein sequence ID" value="MEQ2185935.1"/>
    <property type="molecule type" value="Genomic_DNA"/>
</dbReference>
<feature type="domain" description="Bromo" evidence="6">
    <location>
        <begin position="79"/>
        <end position="149"/>
    </location>
</feature>
<evidence type="ECO:0000313" key="7">
    <source>
        <dbReference type="EMBL" id="MEQ2185935.1"/>
    </source>
</evidence>
<dbReference type="SUPFAM" id="SSF47370">
    <property type="entry name" value="Bromodomain"/>
    <property type="match status" value="1"/>
</dbReference>
<dbReference type="InterPro" id="IPR037967">
    <property type="entry name" value="ZMYND8_Bromo_dom"/>
</dbReference>
<dbReference type="PRINTS" id="PR00503">
    <property type="entry name" value="BROMODOMAIN"/>
</dbReference>
<gene>
    <name evidence="7" type="ORF">GOODEAATRI_023253</name>
</gene>